<evidence type="ECO:0000256" key="1">
    <source>
        <dbReference type="SAM" id="MobiDB-lite"/>
    </source>
</evidence>
<dbReference type="EMBL" id="UYSL01020095">
    <property type="protein sequence ID" value="VDL72713.1"/>
    <property type="molecule type" value="Genomic_DNA"/>
</dbReference>
<proteinExistence type="predicted"/>
<name>A0A158QYW6_NIPBR</name>
<keyword evidence="3" id="KW-1185">Reference proteome</keyword>
<feature type="compositionally biased region" description="Low complexity" evidence="1">
    <location>
        <begin position="57"/>
        <end position="90"/>
    </location>
</feature>
<dbReference type="AlphaFoldDB" id="A0A158QYW6"/>
<evidence type="ECO:0000313" key="3">
    <source>
        <dbReference type="Proteomes" id="UP000271162"/>
    </source>
</evidence>
<reference evidence="4" key="1">
    <citation type="submission" date="2016-04" db="UniProtKB">
        <authorList>
            <consortium name="WormBaseParasite"/>
        </authorList>
    </citation>
    <scope>IDENTIFICATION</scope>
</reference>
<reference evidence="2 3" key="2">
    <citation type="submission" date="2018-11" db="EMBL/GenBank/DDBJ databases">
        <authorList>
            <consortium name="Pathogen Informatics"/>
        </authorList>
    </citation>
    <scope>NUCLEOTIDE SEQUENCE [LARGE SCALE GENOMIC DNA]</scope>
</reference>
<dbReference type="Proteomes" id="UP000271162">
    <property type="component" value="Unassembled WGS sequence"/>
</dbReference>
<sequence>MYRSRGHYDGYGNFLLTVLTGGSRYARRDCHPRAVVVTSPQQVVYTTTAPAATVYQPYPSNMTAQPAPAQYGYPPGPSAYQPQPGYAYQPPQNPNAPPNPSVVLPPPEYKE</sequence>
<evidence type="ECO:0000313" key="2">
    <source>
        <dbReference type="EMBL" id="VDL72713.1"/>
    </source>
</evidence>
<feature type="region of interest" description="Disordered" evidence="1">
    <location>
        <begin position="57"/>
        <end position="111"/>
    </location>
</feature>
<dbReference type="WBParaSite" id="NBR_0000912301-mRNA-1">
    <property type="protein sequence ID" value="NBR_0000912301-mRNA-1"/>
    <property type="gene ID" value="NBR_0000912301"/>
</dbReference>
<organism evidence="4">
    <name type="scientific">Nippostrongylus brasiliensis</name>
    <name type="common">Rat hookworm</name>
    <dbReference type="NCBI Taxonomy" id="27835"/>
    <lineage>
        <taxon>Eukaryota</taxon>
        <taxon>Metazoa</taxon>
        <taxon>Ecdysozoa</taxon>
        <taxon>Nematoda</taxon>
        <taxon>Chromadorea</taxon>
        <taxon>Rhabditida</taxon>
        <taxon>Rhabditina</taxon>
        <taxon>Rhabditomorpha</taxon>
        <taxon>Strongyloidea</taxon>
        <taxon>Heligmosomidae</taxon>
        <taxon>Nippostrongylus</taxon>
    </lineage>
</organism>
<accession>A0A158QYW6</accession>
<evidence type="ECO:0000313" key="4">
    <source>
        <dbReference type="WBParaSite" id="NBR_0000912301-mRNA-1"/>
    </source>
</evidence>
<feature type="compositionally biased region" description="Pro residues" evidence="1">
    <location>
        <begin position="91"/>
        <end position="111"/>
    </location>
</feature>
<protein>
    <submittedName>
        <fullName evidence="4">Protein shisa-5</fullName>
    </submittedName>
</protein>
<gene>
    <name evidence="2" type="ORF">NBR_LOCUS9124</name>
</gene>